<dbReference type="Gene3D" id="2.40.30.70">
    <property type="entry name" value="YaeB-like"/>
    <property type="match status" value="2"/>
</dbReference>
<gene>
    <name evidence="7" type="ORF">GIB67_018661</name>
</gene>
<dbReference type="PANTHER" id="PTHR12818:SF0">
    <property type="entry name" value="TRNA (ADENINE(37)-N6)-METHYLTRANSFERASE"/>
    <property type="match status" value="1"/>
</dbReference>
<feature type="region of interest" description="Disordered" evidence="4">
    <location>
        <begin position="335"/>
        <end position="359"/>
    </location>
</feature>
<dbReference type="PROSITE" id="PS51668">
    <property type="entry name" value="TSAA_2"/>
    <property type="match status" value="1"/>
</dbReference>
<dbReference type="InterPro" id="IPR023370">
    <property type="entry name" value="TrmO-like_N"/>
</dbReference>
<evidence type="ECO:0000256" key="4">
    <source>
        <dbReference type="SAM" id="MobiDB-lite"/>
    </source>
</evidence>
<keyword evidence="1" id="KW-0949">S-adenosyl-L-methionine</keyword>
<dbReference type="InterPro" id="IPR040372">
    <property type="entry name" value="YaeB-like"/>
</dbReference>
<name>A0A7J7M2J4_9MAGN</name>
<proteinExistence type="inferred from homology"/>
<dbReference type="OrthoDB" id="4882at2759"/>
<reference evidence="7 8" key="1">
    <citation type="journal article" date="2020" name="IScience">
        <title>Genome Sequencing of the Endangered Kingdonia uniflora (Circaeasteraceae, Ranunculales) Reveals Potential Mechanisms of Evolutionary Specialization.</title>
        <authorList>
            <person name="Sun Y."/>
            <person name="Deng T."/>
            <person name="Zhang A."/>
            <person name="Moore M.J."/>
            <person name="Landis J.B."/>
            <person name="Lin N."/>
            <person name="Zhang H."/>
            <person name="Zhang X."/>
            <person name="Huang J."/>
            <person name="Zhang X."/>
            <person name="Sun H."/>
            <person name="Wang H."/>
        </authorList>
    </citation>
    <scope>NUCLEOTIDE SEQUENCE [LARGE SCALE GENOMIC DNA]</scope>
    <source>
        <strain evidence="7">TB1705</strain>
        <tissue evidence="7">Leaf</tissue>
    </source>
</reference>
<evidence type="ECO:0000256" key="3">
    <source>
        <dbReference type="SAM" id="Coils"/>
    </source>
</evidence>
<dbReference type="AlphaFoldDB" id="A0A7J7M2J4"/>
<keyword evidence="5" id="KW-0812">Transmembrane</keyword>
<comment type="similarity">
    <text evidence="2">Belongs to the tRNA methyltransferase O family.</text>
</comment>
<evidence type="ECO:0000313" key="7">
    <source>
        <dbReference type="EMBL" id="KAF6149083.1"/>
    </source>
</evidence>
<protein>
    <recommendedName>
        <fullName evidence="6">TsaA-like domain-containing protein</fullName>
    </recommendedName>
</protein>
<feature type="coiled-coil region" evidence="3">
    <location>
        <begin position="26"/>
        <end position="53"/>
    </location>
</feature>
<keyword evidence="3" id="KW-0175">Coiled coil</keyword>
<dbReference type="EMBL" id="JACGCM010001805">
    <property type="protein sequence ID" value="KAF6149083.1"/>
    <property type="molecule type" value="Genomic_DNA"/>
</dbReference>
<sequence length="415" mass="46735">MAVNEISNWSVALTFIAIAAISVFVYKRKSRSIRELEISLKSAEDKCNAERQGRIRAQQALRKALTQDKSDKSKSCAYPMTPIASIQSCFSTRNGTPRQPLLVPLARACMVFDTSQVPPAALQGLGEYSHIWILYVFHLNTNLDKLWKEPSKSKFKAKVFCYYCISFFSRFFQYGRWECLTWAGESTNTEWGQDGDICHQISTSTMSYWSYCCKGKDAFSIFPSPIEAVQGHMVLLSGVDLVDGTPVLDIKPYLPYCDSVQGVTVPKWVKVDNLLSVSSVNFSPEFSSSLADCWVIAEKSSLYASPDEFQSLIKQVLSWDIRSLAQRKRPHNTLLNTESGLDGHLISNSEDDEEMEQSPDPLRKVTYHLMLEGLDISYKIDGDGNIAVDKAALWPDKKKSSRKLSSYTMWRGLLG</sequence>
<dbReference type="Proteomes" id="UP000541444">
    <property type="component" value="Unassembled WGS sequence"/>
</dbReference>
<dbReference type="SUPFAM" id="SSF118196">
    <property type="entry name" value="YaeB-like"/>
    <property type="match status" value="2"/>
</dbReference>
<accession>A0A7J7M2J4</accession>
<organism evidence="7 8">
    <name type="scientific">Kingdonia uniflora</name>
    <dbReference type="NCBI Taxonomy" id="39325"/>
    <lineage>
        <taxon>Eukaryota</taxon>
        <taxon>Viridiplantae</taxon>
        <taxon>Streptophyta</taxon>
        <taxon>Embryophyta</taxon>
        <taxon>Tracheophyta</taxon>
        <taxon>Spermatophyta</taxon>
        <taxon>Magnoliopsida</taxon>
        <taxon>Ranunculales</taxon>
        <taxon>Circaeasteraceae</taxon>
        <taxon>Kingdonia</taxon>
    </lineage>
</organism>
<evidence type="ECO:0000313" key="8">
    <source>
        <dbReference type="Proteomes" id="UP000541444"/>
    </source>
</evidence>
<feature type="domain" description="TsaA-like" evidence="6">
    <location>
        <begin position="80"/>
        <end position="262"/>
    </location>
</feature>
<dbReference type="PANTHER" id="PTHR12818">
    <property type="entry name" value="TRNA (ADENINE(37)-N6)-METHYLTRANSFERASE"/>
    <property type="match status" value="1"/>
</dbReference>
<feature type="transmembrane region" description="Helical" evidence="5">
    <location>
        <begin position="6"/>
        <end position="26"/>
    </location>
</feature>
<evidence type="ECO:0000259" key="6">
    <source>
        <dbReference type="PROSITE" id="PS51668"/>
    </source>
</evidence>
<evidence type="ECO:0000256" key="1">
    <source>
        <dbReference type="ARBA" id="ARBA00022691"/>
    </source>
</evidence>
<evidence type="ECO:0000256" key="5">
    <source>
        <dbReference type="SAM" id="Phobius"/>
    </source>
</evidence>
<keyword evidence="8" id="KW-1185">Reference proteome</keyword>
<dbReference type="InterPro" id="IPR036413">
    <property type="entry name" value="YaeB-like_sf"/>
</dbReference>
<comment type="caution">
    <text evidence="7">The sequence shown here is derived from an EMBL/GenBank/DDBJ whole genome shotgun (WGS) entry which is preliminary data.</text>
</comment>
<keyword evidence="5" id="KW-1133">Transmembrane helix</keyword>
<evidence type="ECO:0000256" key="2">
    <source>
        <dbReference type="ARBA" id="ARBA00033753"/>
    </source>
</evidence>
<keyword evidence="5" id="KW-0472">Membrane</keyword>
<dbReference type="InterPro" id="IPR036414">
    <property type="entry name" value="YaeB_N_sf"/>
</dbReference>
<dbReference type="Pfam" id="PF01980">
    <property type="entry name" value="TrmO_N"/>
    <property type="match status" value="2"/>
</dbReference>